<evidence type="ECO:0000313" key="3">
    <source>
        <dbReference type="Proteomes" id="UP001596157"/>
    </source>
</evidence>
<evidence type="ECO:0000313" key="2">
    <source>
        <dbReference type="EMBL" id="MFC5285566.1"/>
    </source>
</evidence>
<dbReference type="Proteomes" id="UP001596157">
    <property type="component" value="Unassembled WGS sequence"/>
</dbReference>
<feature type="region of interest" description="Disordered" evidence="1">
    <location>
        <begin position="30"/>
        <end position="49"/>
    </location>
</feature>
<evidence type="ECO:0000256" key="1">
    <source>
        <dbReference type="SAM" id="MobiDB-lite"/>
    </source>
</evidence>
<gene>
    <name evidence="2" type="ORF">ACFPM7_00750</name>
</gene>
<sequence>MTMRFASLLWLIAGVAFVTLCLVAVLGAGAAGTDGRDERPESVLVEQPA</sequence>
<name>A0ABW0EFZ8_9PSEU</name>
<comment type="caution">
    <text evidence="2">The sequence shown here is derived from an EMBL/GenBank/DDBJ whole genome shotgun (WGS) entry which is preliminary data.</text>
</comment>
<keyword evidence="3" id="KW-1185">Reference proteome</keyword>
<dbReference type="EMBL" id="JBHSKF010000001">
    <property type="protein sequence ID" value="MFC5285566.1"/>
    <property type="molecule type" value="Genomic_DNA"/>
</dbReference>
<protein>
    <submittedName>
        <fullName evidence="2">Uncharacterized protein</fullName>
    </submittedName>
</protein>
<proteinExistence type="predicted"/>
<accession>A0ABW0EFZ8</accession>
<dbReference type="RefSeq" id="WP_378242620.1">
    <property type="nucleotide sequence ID" value="NZ_JBHSKF010000001.1"/>
</dbReference>
<organism evidence="2 3">
    <name type="scientific">Actinokineospora guangxiensis</name>
    <dbReference type="NCBI Taxonomy" id="1490288"/>
    <lineage>
        <taxon>Bacteria</taxon>
        <taxon>Bacillati</taxon>
        <taxon>Actinomycetota</taxon>
        <taxon>Actinomycetes</taxon>
        <taxon>Pseudonocardiales</taxon>
        <taxon>Pseudonocardiaceae</taxon>
        <taxon>Actinokineospora</taxon>
    </lineage>
</organism>
<reference evidence="3" key="1">
    <citation type="journal article" date="2019" name="Int. J. Syst. Evol. Microbiol.">
        <title>The Global Catalogue of Microorganisms (GCM) 10K type strain sequencing project: providing services to taxonomists for standard genome sequencing and annotation.</title>
        <authorList>
            <consortium name="The Broad Institute Genomics Platform"/>
            <consortium name="The Broad Institute Genome Sequencing Center for Infectious Disease"/>
            <person name="Wu L."/>
            <person name="Ma J."/>
        </authorList>
    </citation>
    <scope>NUCLEOTIDE SEQUENCE [LARGE SCALE GENOMIC DNA]</scope>
    <source>
        <strain evidence="3">CCUG 59778</strain>
    </source>
</reference>